<keyword evidence="2" id="KW-1185">Reference proteome</keyword>
<protein>
    <submittedName>
        <fullName evidence="1">Uncharacterized protein</fullName>
    </submittedName>
</protein>
<name>F0R0D2_PHOSB</name>
<evidence type="ECO:0000313" key="1">
    <source>
        <dbReference type="EMBL" id="ADY37276.1"/>
    </source>
</evidence>
<reference evidence="1 2" key="1">
    <citation type="journal article" date="2011" name="Stand. Genomic Sci.">
        <title>Complete genome sequence of Bacteroides salanitronis type strain (BL78).</title>
        <authorList>
            <person name="Gronow S."/>
            <person name="Held B."/>
            <person name="Lucas S."/>
            <person name="Lapidus A."/>
            <person name="Del Rio T.G."/>
            <person name="Nolan M."/>
            <person name="Tice H."/>
            <person name="Deshpande S."/>
            <person name="Cheng J.F."/>
            <person name="Pitluck S."/>
            <person name="Liolios K."/>
            <person name="Pagani I."/>
            <person name="Ivanova N."/>
            <person name="Mavromatis K."/>
            <person name="Pati A."/>
            <person name="Tapia R."/>
            <person name="Han C."/>
            <person name="Goodwin L."/>
            <person name="Chen A."/>
            <person name="Palaniappan K."/>
            <person name="Land M."/>
            <person name="Hauser L."/>
            <person name="Chang Y.J."/>
            <person name="Jeffries C.D."/>
            <person name="Brambilla E.M."/>
            <person name="Rohde M."/>
            <person name="Goker M."/>
            <person name="Detter J.C."/>
            <person name="Woyke T."/>
            <person name="Bristow J."/>
            <person name="Markowitz V."/>
            <person name="Hugenholtz P."/>
            <person name="Kyrpides N.C."/>
            <person name="Klenk H.P."/>
            <person name="Eisen J.A."/>
        </authorList>
    </citation>
    <scope>NUCLEOTIDE SEQUENCE [LARGE SCALE GENOMIC DNA]</scope>
    <source>
        <strain evidence="1 2">DSM 18170</strain>
    </source>
</reference>
<proteinExistence type="predicted"/>
<evidence type="ECO:0000313" key="2">
    <source>
        <dbReference type="Proteomes" id="UP000007486"/>
    </source>
</evidence>
<sequence>MFVILSAHFLWKAHSIMTGIVILSASEGSRRHPRRCEILPPYGRQNDKRVKDNPSLVIQRYIGSVFLLPQDKISLRKYCK</sequence>
<dbReference type="KEGG" id="bsa:Bacsa_2743"/>
<accession>F0R0D2</accession>
<gene>
    <name evidence="1" type="ordered locus">Bacsa_2743</name>
</gene>
<dbReference type="STRING" id="667015.Bacsa_2743"/>
<dbReference type="AlphaFoldDB" id="F0R0D2"/>
<dbReference type="EMBL" id="CP002530">
    <property type="protein sequence ID" value="ADY37276.1"/>
    <property type="molecule type" value="Genomic_DNA"/>
</dbReference>
<organism evidence="1 2">
    <name type="scientific">Phocaeicola salanitronis (strain DSM 18170 / JCM 13657 / CCUG 60908 / BL78)</name>
    <name type="common">Bacteroides salanitronis</name>
    <dbReference type="NCBI Taxonomy" id="667015"/>
    <lineage>
        <taxon>Bacteria</taxon>
        <taxon>Pseudomonadati</taxon>
        <taxon>Bacteroidota</taxon>
        <taxon>Bacteroidia</taxon>
        <taxon>Bacteroidales</taxon>
        <taxon>Bacteroidaceae</taxon>
        <taxon>Phocaeicola</taxon>
    </lineage>
</organism>
<dbReference type="Proteomes" id="UP000007486">
    <property type="component" value="Chromosome"/>
</dbReference>
<dbReference type="HOGENOM" id="CLU_195790_0_0_10"/>